<keyword evidence="3" id="KW-0472">Membrane</keyword>
<dbReference type="PROSITE" id="PS50005">
    <property type="entry name" value="TPR"/>
    <property type="match status" value="1"/>
</dbReference>
<keyword evidence="3" id="KW-1133">Transmembrane helix</keyword>
<keyword evidence="5" id="KW-1185">Reference proteome</keyword>
<feature type="transmembrane region" description="Helical" evidence="3">
    <location>
        <begin position="128"/>
        <end position="147"/>
    </location>
</feature>
<evidence type="ECO:0000256" key="2">
    <source>
        <dbReference type="SAM" id="MobiDB-lite"/>
    </source>
</evidence>
<feature type="compositionally biased region" description="Basic and acidic residues" evidence="2">
    <location>
        <begin position="11"/>
        <end position="22"/>
    </location>
</feature>
<reference evidence="4 5" key="1">
    <citation type="submission" date="2024-09" db="EMBL/GenBank/DDBJ databases">
        <authorList>
            <person name="Sun Q."/>
            <person name="Mori K."/>
        </authorList>
    </citation>
    <scope>NUCLEOTIDE SEQUENCE [LARGE SCALE GENOMIC DNA]</scope>
    <source>
        <strain evidence="4 5">JCM 10918</strain>
    </source>
</reference>
<feature type="compositionally biased region" description="Polar residues" evidence="2">
    <location>
        <begin position="58"/>
        <end position="68"/>
    </location>
</feature>
<feature type="region of interest" description="Disordered" evidence="2">
    <location>
        <begin position="1"/>
        <end position="123"/>
    </location>
</feature>
<dbReference type="Pfam" id="PF13432">
    <property type="entry name" value="TPR_16"/>
    <property type="match status" value="1"/>
</dbReference>
<evidence type="ECO:0000313" key="4">
    <source>
        <dbReference type="EMBL" id="MFB9734523.1"/>
    </source>
</evidence>
<dbReference type="Pfam" id="PF14559">
    <property type="entry name" value="TPR_19"/>
    <property type="match status" value="1"/>
</dbReference>
<dbReference type="RefSeq" id="WP_356759315.1">
    <property type="nucleotide sequence ID" value="NZ_JBHMAR010000003.1"/>
</dbReference>
<evidence type="ECO:0000256" key="1">
    <source>
        <dbReference type="PROSITE-ProRule" id="PRU00339"/>
    </source>
</evidence>
<keyword evidence="1" id="KW-0802">TPR repeat</keyword>
<dbReference type="SMART" id="SM00028">
    <property type="entry name" value="TPR"/>
    <property type="match status" value="5"/>
</dbReference>
<dbReference type="EMBL" id="JBHMAR010000003">
    <property type="protein sequence ID" value="MFB9734523.1"/>
    <property type="molecule type" value="Genomic_DNA"/>
</dbReference>
<evidence type="ECO:0000313" key="5">
    <source>
        <dbReference type="Proteomes" id="UP001589703"/>
    </source>
</evidence>
<sequence>MENSATPAGPTDDRATPAHPEDTGTGPAPGREKATDGPAPGDPEDTTPGGHEDPATGRAQSPEGSTTGPAPAPRDAANRPAPDPVDTTTAPAPAPADGSPESAPAAGSAPAPDSPRPSPWRRGSRRTWLLSGALAGCLVLGGVLMFLPAEPPERPVAAAPGPQARAALTAGVPAALPDLTVLIGEQEAYLRDHPKDAKSWALLGSAYVEQARRTAEAALFPKAEDALRRSLRVAPKRNPDASDGLAALALARRDFRAAREHAEAALKERPKGWRSYPLLIEALTGLGDYKGAGRALDKLTDLHSGPAVQARAAAVYRERGWREDAAAALSDAAAAAGAPAERAAYLERAGELAWERGDLSDALRHFRAAVRIDPDQRAAQAGQGRVLAALGRSSEALSMYRVALERRPDPGYALELGELYESLGLRDAARVQYDLLRALVRQHAAGGVDGDLVLGRFEADHGDPATAVGLLRAEWRRQPGIEVADALGWALHRAGSDEEALRFAVIATDKEHGGTVRSAPYAYHRGMIERSLKRYGPARRHLQEALRINPYFSVLHAPQARAALRALGEPSPDGPPEG</sequence>
<dbReference type="InterPro" id="IPR019734">
    <property type="entry name" value="TPR_rpt"/>
</dbReference>
<name>A0ABV5V9L8_9ACTN</name>
<dbReference type="Proteomes" id="UP001589703">
    <property type="component" value="Unassembled WGS sequence"/>
</dbReference>
<protein>
    <submittedName>
        <fullName evidence="4">Tetratricopeptide repeat protein</fullName>
    </submittedName>
</protein>
<feature type="compositionally biased region" description="Low complexity" evidence="2">
    <location>
        <begin position="73"/>
        <end position="111"/>
    </location>
</feature>
<accession>A0ABV5V9L8</accession>
<proteinExistence type="predicted"/>
<dbReference type="PANTHER" id="PTHR12558">
    <property type="entry name" value="CELL DIVISION CYCLE 16,23,27"/>
    <property type="match status" value="1"/>
</dbReference>
<organism evidence="4 5">
    <name type="scientific">Streptomyces thermocoprophilus</name>
    <dbReference type="NCBI Taxonomy" id="78356"/>
    <lineage>
        <taxon>Bacteria</taxon>
        <taxon>Bacillati</taxon>
        <taxon>Actinomycetota</taxon>
        <taxon>Actinomycetes</taxon>
        <taxon>Kitasatosporales</taxon>
        <taxon>Streptomycetaceae</taxon>
        <taxon>Streptomyces</taxon>
    </lineage>
</organism>
<dbReference type="Gene3D" id="1.25.40.10">
    <property type="entry name" value="Tetratricopeptide repeat domain"/>
    <property type="match status" value="3"/>
</dbReference>
<dbReference type="PANTHER" id="PTHR12558:SF13">
    <property type="entry name" value="CELL DIVISION CYCLE PROTEIN 27 HOMOLOG"/>
    <property type="match status" value="1"/>
</dbReference>
<gene>
    <name evidence="4" type="ORF">ACFFRO_05115</name>
</gene>
<dbReference type="SUPFAM" id="SSF48452">
    <property type="entry name" value="TPR-like"/>
    <property type="match status" value="2"/>
</dbReference>
<dbReference type="InterPro" id="IPR011990">
    <property type="entry name" value="TPR-like_helical_dom_sf"/>
</dbReference>
<keyword evidence="3" id="KW-0812">Transmembrane</keyword>
<comment type="caution">
    <text evidence="4">The sequence shown here is derived from an EMBL/GenBank/DDBJ whole genome shotgun (WGS) entry which is preliminary data.</text>
</comment>
<feature type="repeat" description="TPR" evidence="1">
    <location>
        <begin position="343"/>
        <end position="376"/>
    </location>
</feature>
<evidence type="ECO:0000256" key="3">
    <source>
        <dbReference type="SAM" id="Phobius"/>
    </source>
</evidence>